<dbReference type="PANTHER" id="PTHR22696">
    <property type="entry name" value="E3 UBIQUITIN-PROTEIN LIGASE RNF26"/>
    <property type="match status" value="1"/>
</dbReference>
<gene>
    <name evidence="5" type="ORF">VKT23_011044</name>
</gene>
<feature type="transmembrane region" description="Helical" evidence="3">
    <location>
        <begin position="170"/>
        <end position="191"/>
    </location>
</feature>
<evidence type="ECO:0000256" key="1">
    <source>
        <dbReference type="PROSITE-ProRule" id="PRU00175"/>
    </source>
</evidence>
<feature type="region of interest" description="Disordered" evidence="2">
    <location>
        <begin position="604"/>
        <end position="635"/>
    </location>
</feature>
<feature type="transmembrane region" description="Helical" evidence="3">
    <location>
        <begin position="409"/>
        <end position="428"/>
    </location>
</feature>
<dbReference type="InterPro" id="IPR013083">
    <property type="entry name" value="Znf_RING/FYVE/PHD"/>
</dbReference>
<keyword evidence="3" id="KW-0812">Transmembrane</keyword>
<dbReference type="InterPro" id="IPR001841">
    <property type="entry name" value="Znf_RING"/>
</dbReference>
<dbReference type="PROSITE" id="PS50089">
    <property type="entry name" value="ZF_RING_2"/>
    <property type="match status" value="1"/>
</dbReference>
<dbReference type="CDD" id="cd16616">
    <property type="entry name" value="mRING-HC-C4C4_Asi1p-like"/>
    <property type="match status" value="1"/>
</dbReference>
<feature type="transmembrane region" description="Helical" evidence="3">
    <location>
        <begin position="97"/>
        <end position="116"/>
    </location>
</feature>
<evidence type="ECO:0000256" key="3">
    <source>
        <dbReference type="SAM" id="Phobius"/>
    </source>
</evidence>
<keyword evidence="1" id="KW-0863">Zinc-finger</keyword>
<feature type="region of interest" description="Disordered" evidence="2">
    <location>
        <begin position="647"/>
        <end position="686"/>
    </location>
</feature>
<organism evidence="5 6">
    <name type="scientific">Marasmiellus scandens</name>
    <dbReference type="NCBI Taxonomy" id="2682957"/>
    <lineage>
        <taxon>Eukaryota</taxon>
        <taxon>Fungi</taxon>
        <taxon>Dikarya</taxon>
        <taxon>Basidiomycota</taxon>
        <taxon>Agaricomycotina</taxon>
        <taxon>Agaricomycetes</taxon>
        <taxon>Agaricomycetidae</taxon>
        <taxon>Agaricales</taxon>
        <taxon>Marasmiineae</taxon>
        <taxon>Omphalotaceae</taxon>
        <taxon>Marasmiellus</taxon>
    </lineage>
</organism>
<feature type="domain" description="RING-type" evidence="4">
    <location>
        <begin position="769"/>
        <end position="812"/>
    </location>
</feature>
<evidence type="ECO:0000259" key="4">
    <source>
        <dbReference type="PROSITE" id="PS50089"/>
    </source>
</evidence>
<comment type="caution">
    <text evidence="5">The sequence shown here is derived from an EMBL/GenBank/DDBJ whole genome shotgun (WGS) entry which is preliminary data.</text>
</comment>
<proteinExistence type="predicted"/>
<keyword evidence="3" id="KW-0472">Membrane</keyword>
<feature type="compositionally biased region" description="Acidic residues" evidence="2">
    <location>
        <begin position="652"/>
        <end position="686"/>
    </location>
</feature>
<dbReference type="Proteomes" id="UP001498398">
    <property type="component" value="Unassembled WGS sequence"/>
</dbReference>
<keyword evidence="6" id="KW-1185">Reference proteome</keyword>
<accession>A0ABR1J9Q6</accession>
<dbReference type="Pfam" id="PF13920">
    <property type="entry name" value="zf-C3HC4_3"/>
    <property type="match status" value="1"/>
</dbReference>
<protein>
    <recommendedName>
        <fullName evidence="4">RING-type domain-containing protein</fullName>
    </recommendedName>
</protein>
<sequence>MSADIASQYQHLLPSGLSVPYNISFNLSSFGSLFTYPSRLLARMRKIDELVSPDATSAFASFDEAADWMGTMTTMHPSTPMPNPAPPEISAHFPGPWGFFTSGYMAGLFLMAVLMHRIENVVVPTRIPHFSGHSTRRSRTLSIRERIYRYFLPLNLNKTSTRLALHLPTLYFLCRMLVLWSLLILQAANLFPQTEPGTWHDLGVWSETKDMKDISWQTFCAVCAAFCVEAFVKGLDGVGVGFGAHLQANTSPFNLVGYAFLLHVYASPITHVYKPEGLPSRPDKHVLITIAIPLLQITIFHILSVRKRWSSHRFLPTALSSFLSLLHFHITILAHSSLFSSFPDSISTAEPPRVSMMSSTEYTSASPASDPITTTLSAANETISRPYSSPTGTSSYPILNYIPNIFETLLLLTILLTIALNAITQLLLTGHVSKPLLGLGIGGHSGIGWSIPWDEDFGVVLLRVGTASLEATGLRGWGNEVTGVVASIPLPSSEDSIEYGRLRMDRSGVVDVSPGSVTAGERGRRRGKGKGKKRMLRGWNNEVRDVDLGGRDSSNARSYGLPGVFTVNRRWFKEMWKFCKTVLGVSWGSLTALWDTLRGRKRWGGSRRNENEGTRGTVSEARDLDEEDDETERSSWSDDFLYDQFRSGGMVSDDEDEEWVEGSEEPESDFEEVDDEDDNEDEDDRDIETIGLYSDLQTRESTPGATSSRLLAHMAYSGGTALTRRRYGSLLSGSSSSSTGSSFATPFISRPQNVRADSTLTRDDSRRNCVICTVEARQIICWPCRCLSMCDECRESLAARSSASKHRCPCCRRTVEGYSRIFIP</sequence>
<dbReference type="EMBL" id="JBANRG010000023">
    <property type="protein sequence ID" value="KAK7455173.1"/>
    <property type="molecule type" value="Genomic_DNA"/>
</dbReference>
<evidence type="ECO:0000313" key="5">
    <source>
        <dbReference type="EMBL" id="KAK7455173.1"/>
    </source>
</evidence>
<feature type="transmembrane region" description="Helical" evidence="3">
    <location>
        <begin position="285"/>
        <end position="303"/>
    </location>
</feature>
<feature type="region of interest" description="Disordered" evidence="2">
    <location>
        <begin position="513"/>
        <end position="533"/>
    </location>
</feature>
<reference evidence="5 6" key="1">
    <citation type="submission" date="2024-01" db="EMBL/GenBank/DDBJ databases">
        <title>A draft genome for the cacao thread blight pathogen Marasmiellus scandens.</title>
        <authorList>
            <person name="Baruah I.K."/>
            <person name="Leung J."/>
            <person name="Bukari Y."/>
            <person name="Amoako-Attah I."/>
            <person name="Meinhardt L.W."/>
            <person name="Bailey B.A."/>
            <person name="Cohen S.P."/>
        </authorList>
    </citation>
    <scope>NUCLEOTIDE SEQUENCE [LARGE SCALE GENOMIC DNA]</scope>
    <source>
        <strain evidence="5 6">GH-19</strain>
    </source>
</reference>
<dbReference type="Gene3D" id="3.30.40.10">
    <property type="entry name" value="Zinc/RING finger domain, C3HC4 (zinc finger)"/>
    <property type="match status" value="1"/>
</dbReference>
<keyword evidence="1" id="KW-0479">Metal-binding</keyword>
<feature type="compositionally biased region" description="Basic residues" evidence="2">
    <location>
        <begin position="523"/>
        <end position="533"/>
    </location>
</feature>
<dbReference type="PANTHER" id="PTHR22696:SF1">
    <property type="entry name" value="E3 UBIQUITIN-PROTEIN LIGASE RNF26"/>
    <property type="match status" value="1"/>
</dbReference>
<name>A0ABR1J9Q6_9AGAR</name>
<evidence type="ECO:0000313" key="6">
    <source>
        <dbReference type="Proteomes" id="UP001498398"/>
    </source>
</evidence>
<keyword evidence="1" id="KW-0862">Zinc</keyword>
<keyword evidence="3" id="KW-1133">Transmembrane helix</keyword>
<evidence type="ECO:0000256" key="2">
    <source>
        <dbReference type="SAM" id="MobiDB-lite"/>
    </source>
</evidence>